<name>A0ABT9IYS6_9BACL</name>
<dbReference type="Pfam" id="PF04307">
    <property type="entry name" value="YdjM"/>
    <property type="match status" value="1"/>
</dbReference>
<keyword evidence="2" id="KW-0378">Hydrolase</keyword>
<organism evidence="2 3">
    <name type="scientific">Chengkuizengella axinellae</name>
    <dbReference type="NCBI Taxonomy" id="3064388"/>
    <lineage>
        <taxon>Bacteria</taxon>
        <taxon>Bacillati</taxon>
        <taxon>Bacillota</taxon>
        <taxon>Bacilli</taxon>
        <taxon>Bacillales</taxon>
        <taxon>Paenibacillaceae</taxon>
        <taxon>Chengkuizengella</taxon>
    </lineage>
</organism>
<evidence type="ECO:0000313" key="3">
    <source>
        <dbReference type="Proteomes" id="UP001231941"/>
    </source>
</evidence>
<keyword evidence="1" id="KW-0472">Membrane</keyword>
<keyword evidence="1" id="KW-1133">Transmembrane helix</keyword>
<dbReference type="RefSeq" id="WP_305991829.1">
    <property type="nucleotide sequence ID" value="NZ_JAVAMP010000003.1"/>
</dbReference>
<feature type="transmembrane region" description="Helical" evidence="1">
    <location>
        <begin position="76"/>
        <end position="94"/>
    </location>
</feature>
<evidence type="ECO:0000256" key="1">
    <source>
        <dbReference type="SAM" id="Phobius"/>
    </source>
</evidence>
<gene>
    <name evidence="2" type="ORF">Q5Y73_10415</name>
</gene>
<evidence type="ECO:0000313" key="2">
    <source>
        <dbReference type="EMBL" id="MDP5274524.1"/>
    </source>
</evidence>
<reference evidence="2 3" key="1">
    <citation type="submission" date="2023-08" db="EMBL/GenBank/DDBJ databases">
        <authorList>
            <person name="Park J.-S."/>
        </authorList>
    </citation>
    <scope>NUCLEOTIDE SEQUENCE [LARGE SCALE GENOMIC DNA]</scope>
    <source>
        <strain evidence="2 3">2205SS18-9</strain>
    </source>
</reference>
<feature type="transmembrane region" description="Helical" evidence="1">
    <location>
        <begin position="169"/>
        <end position="188"/>
    </location>
</feature>
<keyword evidence="1" id="KW-0812">Transmembrane</keyword>
<feature type="transmembrane region" description="Helical" evidence="1">
    <location>
        <begin position="101"/>
        <end position="120"/>
    </location>
</feature>
<sequence length="359" mass="41185">MEYLTWFILTVISEVGYHGAVGASVSYLFLRKKVTSHKVWFVLLFGILAAVISDIPVVVSIPLINNVILYEFMHSLFVAPILSLGLAFAARLFLNEIKFSLLWSSLFLSLMIGHFLMDFLDNGLPLFYPIIESREIGINILTGNDILIIVPFLLLLPSLLFLHQDQRKQLELIAIILVITLVTSYIGFRGYSKLQIYQELVEEYPYSNVEILLEPESSNPLSDRQWTYSINTGQLSIGGVASLSKIVELERSFRTNKGPMLLLEQVIIKDELYLIGTQYYFDSDYINVTLNGEREIAYEELFIFQTHKQYLRVEQVDEDKKEEILKESSLKYTRNLSCNTLFQTHQGKEAESVSLIRRG</sequence>
<feature type="transmembrane region" description="Helical" evidence="1">
    <location>
        <begin position="6"/>
        <end position="30"/>
    </location>
</feature>
<comment type="caution">
    <text evidence="2">The sequence shown here is derived from an EMBL/GenBank/DDBJ whole genome shotgun (WGS) entry which is preliminary data.</text>
</comment>
<protein>
    <submittedName>
        <fullName evidence="2">Metal-dependent hydrolase</fullName>
    </submittedName>
</protein>
<feature type="transmembrane region" description="Helical" evidence="1">
    <location>
        <begin position="140"/>
        <end position="162"/>
    </location>
</feature>
<dbReference type="EMBL" id="JAVAMP010000003">
    <property type="protein sequence ID" value="MDP5274524.1"/>
    <property type="molecule type" value="Genomic_DNA"/>
</dbReference>
<keyword evidence="3" id="KW-1185">Reference proteome</keyword>
<proteinExistence type="predicted"/>
<dbReference type="InterPro" id="IPR007404">
    <property type="entry name" value="YdjM-like"/>
</dbReference>
<dbReference type="Proteomes" id="UP001231941">
    <property type="component" value="Unassembled WGS sequence"/>
</dbReference>
<accession>A0ABT9IYS6</accession>
<dbReference type="GO" id="GO:0016787">
    <property type="term" value="F:hydrolase activity"/>
    <property type="evidence" value="ECO:0007669"/>
    <property type="project" value="UniProtKB-KW"/>
</dbReference>
<feature type="transmembrane region" description="Helical" evidence="1">
    <location>
        <begin position="42"/>
        <end position="64"/>
    </location>
</feature>